<evidence type="ECO:0000313" key="3">
    <source>
        <dbReference type="EMBL" id="CDO55517.1"/>
    </source>
</evidence>
<evidence type="ECO:0000259" key="2">
    <source>
        <dbReference type="Pfam" id="PF17184"/>
    </source>
</evidence>
<dbReference type="PANTHER" id="PTHR31811:SF0">
    <property type="entry name" value="TRNA A64-2'-O-RIBOSYLPHOSPHATE TRANSFERASE"/>
    <property type="match status" value="1"/>
</dbReference>
<dbReference type="STRING" id="1173061.A0A0J9XDT6"/>
<dbReference type="Pfam" id="PF17184">
    <property type="entry name" value="Rit1_C"/>
    <property type="match status" value="1"/>
</dbReference>
<dbReference type="PIRSF" id="PIRSF007747">
    <property type="entry name" value="Ribosyl_Ptfrase"/>
    <property type="match status" value="1"/>
</dbReference>
<comment type="caution">
    <text evidence="3">The sequence shown here is derived from an EMBL/GenBank/DDBJ whole genome shotgun (WGS) entry which is preliminary data.</text>
</comment>
<dbReference type="Pfam" id="PF04179">
    <property type="entry name" value="Init_tRNA_PT"/>
    <property type="match status" value="1"/>
</dbReference>
<keyword evidence="4" id="KW-1185">Reference proteome</keyword>
<dbReference type="InterPro" id="IPR033421">
    <property type="entry name" value="Rit1_DUSP-like"/>
</dbReference>
<dbReference type="GO" id="GO:0043399">
    <property type="term" value="F:tRNA adenosine(64)-2'-O-ribosylphosphate transferase activity"/>
    <property type="evidence" value="ECO:0007669"/>
    <property type="project" value="InterPro"/>
</dbReference>
<protein>
    <submittedName>
        <fullName evidence="3">Similar to Saccharomyces cerevisiae YMR283C RIT1 2'-O-ribosyl phosphate transferase</fullName>
    </submittedName>
</protein>
<organism evidence="3 4">
    <name type="scientific">Geotrichum candidum</name>
    <name type="common">Oospora lactis</name>
    <name type="synonym">Dipodascus geotrichum</name>
    <dbReference type="NCBI Taxonomy" id="1173061"/>
    <lineage>
        <taxon>Eukaryota</taxon>
        <taxon>Fungi</taxon>
        <taxon>Dikarya</taxon>
        <taxon>Ascomycota</taxon>
        <taxon>Saccharomycotina</taxon>
        <taxon>Dipodascomycetes</taxon>
        <taxon>Dipodascales</taxon>
        <taxon>Dipodascaceae</taxon>
        <taxon>Geotrichum</taxon>
    </lineage>
</organism>
<dbReference type="InterPro" id="IPR033449">
    <property type="entry name" value="Rit1_N"/>
</dbReference>
<accession>A0A0J9XDT6</accession>
<name>A0A0J9XDT6_GEOCN</name>
<feature type="domain" description="Rit1 N-terminal" evidence="2">
    <location>
        <begin position="24"/>
        <end position="285"/>
    </location>
</feature>
<proteinExistence type="predicted"/>
<dbReference type="InterPro" id="IPR007306">
    <property type="entry name" value="Rit1"/>
</dbReference>
<evidence type="ECO:0000259" key="1">
    <source>
        <dbReference type="Pfam" id="PF04179"/>
    </source>
</evidence>
<dbReference type="EMBL" id="CCBN010000011">
    <property type="protein sequence ID" value="CDO55517.1"/>
    <property type="molecule type" value="Genomic_DNA"/>
</dbReference>
<dbReference type="PANTHER" id="PTHR31811">
    <property type="entry name" value="TRNA A64-2'-O-RIBOSYLPHOSPHATE TRANSFERASE"/>
    <property type="match status" value="1"/>
</dbReference>
<reference evidence="3" key="1">
    <citation type="submission" date="2014-03" db="EMBL/GenBank/DDBJ databases">
        <authorList>
            <person name="Casaregola S."/>
        </authorList>
    </citation>
    <scope>NUCLEOTIDE SEQUENCE [LARGE SCALE GENOMIC DNA]</scope>
    <source>
        <strain evidence="3">CLIB 918</strain>
    </source>
</reference>
<dbReference type="OrthoDB" id="45256at2759"/>
<feature type="domain" description="Rit1 DUSP-like" evidence="1">
    <location>
        <begin position="361"/>
        <end position="459"/>
    </location>
</feature>
<gene>
    <name evidence="3" type="ORF">BN980_GECA11s02430g</name>
</gene>
<dbReference type="GO" id="GO:0005737">
    <property type="term" value="C:cytoplasm"/>
    <property type="evidence" value="ECO:0007669"/>
    <property type="project" value="TreeGrafter"/>
</dbReference>
<sequence length="461" mass="52021">MTTNLNEEYQQYVAQSFGEISKNLRKDSRSLHNRIQSILSDSAFVSAVSNAYKLPLVANERCGRWYIPKDKISESVYFKSTDGHTTQWDFSTRRLNLHILDFIKNNNGLVLVDSTRRGKRMPDALSKTVPIWCAVLNIVLFGESDPLIYLPPHIISPSEKSQIEKRIPAFLDKFYASGVDVESQLKSKIKKPLRPIWVTPDSFNTQSVQNVSWDTIEEFHPIVLCTASIMVQDNTDFRPGYTYVQGAADDHEEWASLLTPTILWDNIDVLGNMELTDDQLREETEKIDKQLKEQRLNDLEFNNILESLSHVKPSNYWIGNADILGIPNVGTELAKNFDILVNLSSLFSSFTSDNKDFMVINKSIPEGKKGSKQLRAVLPSLVSSVTDGDASNSKRVLILCDTGSDFSVGLCLALLCLFPPKGMDKARDKVTIRQRLVYILSSRKVNPSRTTLNSVNSFLMS</sequence>
<dbReference type="AlphaFoldDB" id="A0A0J9XDT6"/>
<dbReference type="Proteomes" id="UP000242525">
    <property type="component" value="Unassembled WGS sequence"/>
</dbReference>
<evidence type="ECO:0000313" key="4">
    <source>
        <dbReference type="Proteomes" id="UP000242525"/>
    </source>
</evidence>
<dbReference type="GO" id="GO:0019988">
    <property type="term" value="P:charged-tRNA amino acid modification"/>
    <property type="evidence" value="ECO:0007669"/>
    <property type="project" value="InterPro"/>
</dbReference>
<keyword evidence="3" id="KW-0808">Transferase</keyword>